<accession>A0A813JZY9</accession>
<evidence type="ECO:0000256" key="3">
    <source>
        <dbReference type="ARBA" id="ARBA00013223"/>
    </source>
</evidence>
<comment type="catalytic activity">
    <reaction evidence="8">
        <text>2 reduced [2Fe-2S]-[ferredoxin] + NADP(+) + H(+) = 2 oxidized [2Fe-2S]-[ferredoxin] + NADPH</text>
        <dbReference type="Rhea" id="RHEA:20125"/>
        <dbReference type="Rhea" id="RHEA-COMP:10000"/>
        <dbReference type="Rhea" id="RHEA-COMP:10001"/>
        <dbReference type="ChEBI" id="CHEBI:15378"/>
        <dbReference type="ChEBI" id="CHEBI:33737"/>
        <dbReference type="ChEBI" id="CHEBI:33738"/>
        <dbReference type="ChEBI" id="CHEBI:57783"/>
        <dbReference type="ChEBI" id="CHEBI:58349"/>
        <dbReference type="EC" id="1.18.1.2"/>
    </reaction>
</comment>
<feature type="non-terminal residue" evidence="10">
    <location>
        <position position="199"/>
    </location>
</feature>
<dbReference type="SUPFAM" id="SSF63380">
    <property type="entry name" value="Riboflavin synthase domain-like"/>
    <property type="match status" value="1"/>
</dbReference>
<evidence type="ECO:0000256" key="1">
    <source>
        <dbReference type="ARBA" id="ARBA00001974"/>
    </source>
</evidence>
<proteinExistence type="inferred from homology"/>
<evidence type="ECO:0000256" key="6">
    <source>
        <dbReference type="ARBA" id="ARBA00022857"/>
    </source>
</evidence>
<comment type="similarity">
    <text evidence="2">Belongs to the ferredoxin--NADP reductase type 1 family.</text>
</comment>
<dbReference type="EC" id="1.18.1.2" evidence="3"/>
<evidence type="ECO:0000256" key="8">
    <source>
        <dbReference type="ARBA" id="ARBA00047776"/>
    </source>
</evidence>
<dbReference type="EMBL" id="CAJNNW010026863">
    <property type="protein sequence ID" value="CAE8688257.1"/>
    <property type="molecule type" value="Genomic_DNA"/>
</dbReference>
<dbReference type="InterPro" id="IPR017938">
    <property type="entry name" value="Riboflavin_synthase-like_b-brl"/>
</dbReference>
<reference evidence="10" key="1">
    <citation type="submission" date="2021-02" db="EMBL/GenBank/DDBJ databases">
        <authorList>
            <person name="Dougan E. K."/>
            <person name="Rhodes N."/>
            <person name="Thang M."/>
            <person name="Chan C."/>
        </authorList>
    </citation>
    <scope>NUCLEOTIDE SEQUENCE</scope>
</reference>
<dbReference type="PROSITE" id="PS51384">
    <property type="entry name" value="FAD_FR"/>
    <property type="match status" value="1"/>
</dbReference>
<dbReference type="Gene3D" id="2.40.30.10">
    <property type="entry name" value="Translation factors"/>
    <property type="match status" value="1"/>
</dbReference>
<feature type="non-terminal residue" evidence="10">
    <location>
        <position position="1"/>
    </location>
</feature>
<feature type="domain" description="FAD-binding FR-type" evidence="9">
    <location>
        <begin position="50"/>
        <end position="194"/>
    </location>
</feature>
<evidence type="ECO:0000259" key="9">
    <source>
        <dbReference type="PROSITE" id="PS51384"/>
    </source>
</evidence>
<dbReference type="InterPro" id="IPR017927">
    <property type="entry name" value="FAD-bd_FR_type"/>
</dbReference>
<keyword evidence="5" id="KW-0274">FAD</keyword>
<keyword evidence="7" id="KW-0560">Oxidoreductase</keyword>
<evidence type="ECO:0000313" key="10">
    <source>
        <dbReference type="EMBL" id="CAE8688257.1"/>
    </source>
</evidence>
<comment type="cofactor">
    <cofactor evidence="1">
        <name>FAD</name>
        <dbReference type="ChEBI" id="CHEBI:57692"/>
    </cofactor>
</comment>
<dbReference type="InterPro" id="IPR015701">
    <property type="entry name" value="FNR"/>
</dbReference>
<keyword evidence="6" id="KW-0521">NADP</keyword>
<evidence type="ECO:0000256" key="2">
    <source>
        <dbReference type="ARBA" id="ARBA00008312"/>
    </source>
</evidence>
<sequence length="199" mass="21202">ALLLGAAAAAGRRQVRGKAARAAEGAVAVKKKGVRVVDGKEIPWNIFSPRAPYKGTTISNETITTRTRLSNWETSHVIMKHDGACPYLEGQSIGIIAPGPDKKGEVPARIRLYSIASSSPGDDETSKTVSLCVKRVLEVDGMGWCNYENVPTGTDKEYPNAAKVYRGVASSHICDLKAGDEVLITGPVGAEMLLPEDPE</sequence>
<evidence type="ECO:0000313" key="11">
    <source>
        <dbReference type="Proteomes" id="UP000626109"/>
    </source>
</evidence>
<organism evidence="10 11">
    <name type="scientific">Polarella glacialis</name>
    <name type="common">Dinoflagellate</name>
    <dbReference type="NCBI Taxonomy" id="89957"/>
    <lineage>
        <taxon>Eukaryota</taxon>
        <taxon>Sar</taxon>
        <taxon>Alveolata</taxon>
        <taxon>Dinophyceae</taxon>
        <taxon>Suessiales</taxon>
        <taxon>Suessiaceae</taxon>
        <taxon>Polarella</taxon>
    </lineage>
</organism>
<evidence type="ECO:0000256" key="5">
    <source>
        <dbReference type="ARBA" id="ARBA00022827"/>
    </source>
</evidence>
<dbReference type="Proteomes" id="UP000626109">
    <property type="component" value="Unassembled WGS sequence"/>
</dbReference>
<protein>
    <recommendedName>
        <fullName evidence="3">ferredoxin--NADP(+) reductase</fullName>
        <ecNumber evidence="3">1.18.1.2</ecNumber>
    </recommendedName>
</protein>
<name>A0A813JZY9_POLGL</name>
<dbReference type="AlphaFoldDB" id="A0A813JZY9"/>
<keyword evidence="4" id="KW-0285">Flavoprotein</keyword>
<evidence type="ECO:0000256" key="4">
    <source>
        <dbReference type="ARBA" id="ARBA00022630"/>
    </source>
</evidence>
<gene>
    <name evidence="10" type="ORF">PGLA2088_LOCUS25828</name>
</gene>
<comment type="caution">
    <text evidence="10">The sequence shown here is derived from an EMBL/GenBank/DDBJ whole genome shotgun (WGS) entry which is preliminary data.</text>
</comment>
<evidence type="ECO:0000256" key="7">
    <source>
        <dbReference type="ARBA" id="ARBA00023002"/>
    </source>
</evidence>
<dbReference type="PANTHER" id="PTHR43314">
    <property type="match status" value="1"/>
</dbReference>
<dbReference type="GO" id="GO:0004324">
    <property type="term" value="F:ferredoxin-NADP+ reductase activity"/>
    <property type="evidence" value="ECO:0007669"/>
    <property type="project" value="UniProtKB-EC"/>
</dbReference>